<organism evidence="1 2">
    <name type="scientific">Persea americana</name>
    <name type="common">Avocado</name>
    <dbReference type="NCBI Taxonomy" id="3435"/>
    <lineage>
        <taxon>Eukaryota</taxon>
        <taxon>Viridiplantae</taxon>
        <taxon>Streptophyta</taxon>
        <taxon>Embryophyta</taxon>
        <taxon>Tracheophyta</taxon>
        <taxon>Spermatophyta</taxon>
        <taxon>Magnoliopsida</taxon>
        <taxon>Magnoliidae</taxon>
        <taxon>Laurales</taxon>
        <taxon>Lauraceae</taxon>
        <taxon>Persea</taxon>
    </lineage>
</organism>
<reference evidence="1 2" key="1">
    <citation type="journal article" date="2022" name="Hortic Res">
        <title>A haplotype resolved chromosomal level avocado genome allows analysis of novel avocado genes.</title>
        <authorList>
            <person name="Nath O."/>
            <person name="Fletcher S.J."/>
            <person name="Hayward A."/>
            <person name="Shaw L.M."/>
            <person name="Masouleh A.K."/>
            <person name="Furtado A."/>
            <person name="Henry R.J."/>
            <person name="Mitter N."/>
        </authorList>
    </citation>
    <scope>NUCLEOTIDE SEQUENCE [LARGE SCALE GENOMIC DNA]</scope>
    <source>
        <strain evidence="2">cv. Hass</strain>
    </source>
</reference>
<sequence length="117" mass="12630">MSISLQLSLSLFCLSTFVISPGHHLSRYSSPSQHLCLSKSYALSCATISASIVHGLSLTRRNLQSSLTSSPLSLPISPLQRPALPSVLPLDLRRTANWDGWTAALVPYSPEATSPRL</sequence>
<dbReference type="EMBL" id="CM056818">
    <property type="protein sequence ID" value="KAJ8622173.1"/>
    <property type="molecule type" value="Genomic_DNA"/>
</dbReference>
<name>A0ACC2KMC2_PERAE</name>
<accession>A0ACC2KMC2</accession>
<gene>
    <name evidence="1" type="ORF">MRB53_030702</name>
</gene>
<evidence type="ECO:0000313" key="2">
    <source>
        <dbReference type="Proteomes" id="UP001234297"/>
    </source>
</evidence>
<protein>
    <submittedName>
        <fullName evidence="1">Uncharacterized protein</fullName>
    </submittedName>
</protein>
<evidence type="ECO:0000313" key="1">
    <source>
        <dbReference type="EMBL" id="KAJ8622173.1"/>
    </source>
</evidence>
<keyword evidence="2" id="KW-1185">Reference proteome</keyword>
<proteinExistence type="predicted"/>
<dbReference type="Proteomes" id="UP001234297">
    <property type="component" value="Chromosome 10"/>
</dbReference>
<comment type="caution">
    <text evidence="1">The sequence shown here is derived from an EMBL/GenBank/DDBJ whole genome shotgun (WGS) entry which is preliminary data.</text>
</comment>